<comment type="subcellular location">
    <subcellularLocation>
        <location evidence="6">Cytoplasm</location>
    </subcellularLocation>
</comment>
<comment type="similarity">
    <text evidence="2 5">Belongs to the PAL/histidase family.</text>
</comment>
<dbReference type="CDD" id="cd00332">
    <property type="entry name" value="PAL-HAL"/>
    <property type="match status" value="1"/>
</dbReference>
<organism evidence="7 8">
    <name type="scientific">Sphagnum jensenii</name>
    <dbReference type="NCBI Taxonomy" id="128206"/>
    <lineage>
        <taxon>Eukaryota</taxon>
        <taxon>Viridiplantae</taxon>
        <taxon>Streptophyta</taxon>
        <taxon>Embryophyta</taxon>
        <taxon>Bryophyta</taxon>
        <taxon>Sphagnophytina</taxon>
        <taxon>Sphagnopsida</taxon>
        <taxon>Sphagnales</taxon>
        <taxon>Sphagnaceae</taxon>
        <taxon>Sphagnum</taxon>
    </lineage>
</organism>
<accession>A0ABP0W6U0</accession>
<gene>
    <name evidence="7" type="ORF">CSSPJE1EN1_LOCUS6745</name>
</gene>
<evidence type="ECO:0000256" key="1">
    <source>
        <dbReference type="ARBA" id="ARBA00005138"/>
    </source>
</evidence>
<evidence type="ECO:0000256" key="5">
    <source>
        <dbReference type="RuleBase" id="RU003954"/>
    </source>
</evidence>
<dbReference type="Pfam" id="PF00221">
    <property type="entry name" value="Lyase_aromatic"/>
    <property type="match status" value="1"/>
</dbReference>
<evidence type="ECO:0000313" key="7">
    <source>
        <dbReference type="EMBL" id="CAK9261267.1"/>
    </source>
</evidence>
<evidence type="ECO:0000313" key="8">
    <source>
        <dbReference type="Proteomes" id="UP001497444"/>
    </source>
</evidence>
<dbReference type="PANTHER" id="PTHR10362">
    <property type="entry name" value="HISTIDINE AMMONIA-LYASE"/>
    <property type="match status" value="1"/>
</dbReference>
<reference evidence="7" key="1">
    <citation type="submission" date="2024-02" db="EMBL/GenBank/DDBJ databases">
        <authorList>
            <consortium name="ELIXIR-Norway"/>
            <consortium name="Elixir Norway"/>
        </authorList>
    </citation>
    <scope>NUCLEOTIDE SEQUENCE</scope>
</reference>
<dbReference type="Gene3D" id="1.20.200.10">
    <property type="entry name" value="Fumarase/aspartase (Central domain)"/>
    <property type="match status" value="1"/>
</dbReference>
<dbReference type="NCBIfam" id="TIGR01226">
    <property type="entry name" value="phe_am_lyase"/>
    <property type="match status" value="1"/>
</dbReference>
<evidence type="ECO:0000256" key="2">
    <source>
        <dbReference type="ARBA" id="ARBA00007238"/>
    </source>
</evidence>
<keyword evidence="3 6" id="KW-0587">Phenylpropanoid metabolism</keyword>
<evidence type="ECO:0000256" key="6">
    <source>
        <dbReference type="RuleBase" id="RU003955"/>
    </source>
</evidence>
<dbReference type="Gene3D" id="1.10.274.20">
    <property type="entry name" value="Phenylalanine ammonia-lyase 1, domain 3"/>
    <property type="match status" value="1"/>
</dbReference>
<name>A0ABP0W6U0_9BRYO</name>
<keyword evidence="8" id="KW-1185">Reference proteome</keyword>
<evidence type="ECO:0000256" key="4">
    <source>
        <dbReference type="ARBA" id="ARBA00023239"/>
    </source>
</evidence>
<dbReference type="InterPro" id="IPR022313">
    <property type="entry name" value="Phe/His_NH3-lyase_AS"/>
</dbReference>
<protein>
    <recommendedName>
        <fullName evidence="6">Phenylalanine ammonia-lyase</fullName>
        <ecNumber evidence="6">4.3.1.24</ecNumber>
    </recommendedName>
</protein>
<dbReference type="Proteomes" id="UP001497444">
    <property type="component" value="Chromosome 13"/>
</dbReference>
<comment type="catalytic activity">
    <reaction evidence="6">
        <text>L-phenylalanine = (E)-cinnamate + NH4(+)</text>
        <dbReference type="Rhea" id="RHEA:21384"/>
        <dbReference type="ChEBI" id="CHEBI:15669"/>
        <dbReference type="ChEBI" id="CHEBI:28938"/>
        <dbReference type="ChEBI" id="CHEBI:58095"/>
        <dbReference type="EC" id="4.3.1.24"/>
    </reaction>
</comment>
<dbReference type="EC" id="4.3.1.24" evidence="6"/>
<dbReference type="InterPro" id="IPR008948">
    <property type="entry name" value="L-Aspartase-like"/>
</dbReference>
<sequence length="776" mass="84698">MAPAAASESVQVKSNENVFKLAAHDSSLQTNNGMHAMKAQSKLCVTAGTIQPSTLQYRNYSLTDPFNWGKAAAALKGSHLDEVKEIVKTFYEAKEVAIEGVNLSIAQVAAVARRPEVRVVLDAESAKRRVDESSNWVLTKIMNGGDIYGVTTGFGATSHRRTQQGVELQKELIRFLNAGVFGKSGNGNTLPSCTARAAMLVRTNTLMQGFSGIRWEILEAMAKLLNAHVTPKLPLRGTITASGDLVPLSYIAGLLTGRPNSRAITEDGKEVTAIEALRIAGVEKPFELQPKEGLALVNGTAVGSALASTVCFDANILVLLSEVLCGLFCEVMQGKLEFTDPLTHKLKHHPGQMEAAAIMEWVLDGSSYMSAVAKLHETDPLKKPKQDRYALRTSPQWLGPQIECIRNATHSIQREINSVNDNPIIDAAGDRALHGGNFQGTPIGVSMDNMRLAIAAIGKLMFAQFSELVNDYYNNGLPSNLSGGPDPSLDYGMKGAEIAMASYLSELNYLANPVTTHVQSAEQHNQDVNSLGLVSARKTEEANEILKLMSATFLVGLCQAVDLRHVEETMQTAVKQIVAQVARKTLTADENGVLLPSRFCEKELLKVVESEPVFSYIDDAASQTYPLMQKLREVLVSHALKHSHSQEEADNNNNNNKIWERKKSMNPILERIPIFEEELKAGLNRAVPLIREAYDTKGVSSVPNRITQCRTYPLYKFVRAELGTQLLSGLRTVFPGQEIEKVYDAICARKLVGPLLDCTQGWTGTPGPFTNADLQC</sequence>
<keyword evidence="4 5" id="KW-0456">Lyase</keyword>
<dbReference type="InterPro" id="IPR001106">
    <property type="entry name" value="Aromatic_Lyase"/>
</dbReference>
<proteinExistence type="inferred from homology"/>
<comment type="pathway">
    <text evidence="1 6">Phenylpropanoid metabolism; trans-cinnamate biosynthesis; trans-cinnamate from L-phenylalanine: step 1/1.</text>
</comment>
<dbReference type="PROSITE" id="PS00488">
    <property type="entry name" value="PAL_HISTIDASE"/>
    <property type="match status" value="1"/>
</dbReference>
<dbReference type="InterPro" id="IPR023144">
    <property type="entry name" value="Phe_NH3-lyase_shielding_dom_sf"/>
</dbReference>
<dbReference type="SUPFAM" id="SSF48557">
    <property type="entry name" value="L-aspartase-like"/>
    <property type="match status" value="1"/>
</dbReference>
<dbReference type="Gene3D" id="1.10.275.10">
    <property type="entry name" value="Fumarase/aspartase (N-terminal domain)"/>
    <property type="match status" value="1"/>
</dbReference>
<dbReference type="InterPro" id="IPR024083">
    <property type="entry name" value="Fumarase/histidase_N"/>
</dbReference>
<evidence type="ECO:0000256" key="3">
    <source>
        <dbReference type="ARBA" id="ARBA00023051"/>
    </source>
</evidence>
<dbReference type="EMBL" id="OZ020108">
    <property type="protein sequence ID" value="CAK9261267.1"/>
    <property type="molecule type" value="Genomic_DNA"/>
</dbReference>
<dbReference type="InterPro" id="IPR005922">
    <property type="entry name" value="Phe_NH3-lyase"/>
</dbReference>